<dbReference type="Proteomes" id="UP000622687">
    <property type="component" value="Unassembled WGS sequence"/>
</dbReference>
<comment type="caution">
    <text evidence="2">The sequence shown here is derived from an EMBL/GenBank/DDBJ whole genome shotgun (WGS) entry which is preliminary data.</text>
</comment>
<dbReference type="PANTHER" id="PTHR34821">
    <property type="entry name" value="INNER MEMBRANE PROTEIN YDCZ"/>
    <property type="match status" value="1"/>
</dbReference>
<feature type="transmembrane region" description="Helical" evidence="1">
    <location>
        <begin position="66"/>
        <end position="86"/>
    </location>
</feature>
<keyword evidence="3" id="KW-1185">Reference proteome</keyword>
<dbReference type="Pfam" id="PF04657">
    <property type="entry name" value="DMT_YdcZ"/>
    <property type="match status" value="1"/>
</dbReference>
<dbReference type="EMBL" id="JAEEGB010000005">
    <property type="protein sequence ID" value="MBI6872211.1"/>
    <property type="molecule type" value="Genomic_DNA"/>
</dbReference>
<keyword evidence="1" id="KW-0812">Transmembrane</keyword>
<proteinExistence type="predicted"/>
<dbReference type="GO" id="GO:0005886">
    <property type="term" value="C:plasma membrane"/>
    <property type="evidence" value="ECO:0007669"/>
    <property type="project" value="TreeGrafter"/>
</dbReference>
<evidence type="ECO:0000313" key="3">
    <source>
        <dbReference type="Proteomes" id="UP000622687"/>
    </source>
</evidence>
<protein>
    <submittedName>
        <fullName evidence="2">DMT family transporter</fullName>
    </submittedName>
</protein>
<feature type="transmembrane region" description="Helical" evidence="1">
    <location>
        <begin position="123"/>
        <end position="141"/>
    </location>
</feature>
<keyword evidence="1" id="KW-1133">Transmembrane helix</keyword>
<name>A0A934HPT1_9CLOT</name>
<dbReference type="RefSeq" id="WP_211141702.1">
    <property type="nucleotide sequence ID" value="NZ_JAEEGB010000005.1"/>
</dbReference>
<evidence type="ECO:0000313" key="2">
    <source>
        <dbReference type="EMBL" id="MBI6872211.1"/>
    </source>
</evidence>
<dbReference type="InterPro" id="IPR006750">
    <property type="entry name" value="YdcZ"/>
</dbReference>
<gene>
    <name evidence="2" type="ORF">I6U51_05745</name>
</gene>
<keyword evidence="1" id="KW-0472">Membrane</keyword>
<dbReference type="PANTHER" id="PTHR34821:SF3">
    <property type="entry name" value="MEMBRANE PROTEIN"/>
    <property type="match status" value="1"/>
</dbReference>
<reference evidence="2" key="1">
    <citation type="submission" date="2020-12" db="EMBL/GenBank/DDBJ databases">
        <title>Clostridium thailandense sp. nov., a novel acetogenic bacterium isolated from peat land soil in Thailand.</title>
        <authorList>
            <person name="Chaikitkaew S."/>
            <person name="Birkeland N.K."/>
        </authorList>
    </citation>
    <scope>NUCLEOTIDE SEQUENCE</scope>
    <source>
        <strain evidence="2">DSM 17425</strain>
    </source>
</reference>
<evidence type="ECO:0000256" key="1">
    <source>
        <dbReference type="SAM" id="Phobius"/>
    </source>
</evidence>
<dbReference type="AlphaFoldDB" id="A0A934HPT1"/>
<feature type="transmembrane region" description="Helical" evidence="1">
    <location>
        <begin position="34"/>
        <end position="54"/>
    </location>
</feature>
<accession>A0A934HPT1</accession>
<feature type="transmembrane region" description="Helical" evidence="1">
    <location>
        <begin position="92"/>
        <end position="116"/>
    </location>
</feature>
<sequence>MIGAILSMLAGILIGIQGIFNTRLSDKIGLWETTAVVHAVGLLFSLLVITFFAKGNISRIGEVNKIYLFGGVFGVIIVFCVMKGISMLGPTLSVSLVIISQLLICTLIDTFGWFGVTQVRFDFTKVAGLFLMIIGLVVFKLKG</sequence>
<organism evidence="2 3">
    <name type="scientific">Clostridium aciditolerans</name>
    <dbReference type="NCBI Taxonomy" id="339861"/>
    <lineage>
        <taxon>Bacteria</taxon>
        <taxon>Bacillati</taxon>
        <taxon>Bacillota</taxon>
        <taxon>Clostridia</taxon>
        <taxon>Eubacteriales</taxon>
        <taxon>Clostridiaceae</taxon>
        <taxon>Clostridium</taxon>
    </lineage>
</organism>